<protein>
    <submittedName>
        <fullName evidence="1">Uncharacterized protein</fullName>
    </submittedName>
</protein>
<comment type="caution">
    <text evidence="1">The sequence shown here is derived from an EMBL/GenBank/DDBJ whole genome shotgun (WGS) entry which is preliminary data.</text>
</comment>
<dbReference type="AlphaFoldDB" id="A0A645BFS2"/>
<gene>
    <name evidence="1" type="ORF">SDC9_111175</name>
</gene>
<reference evidence="1" key="1">
    <citation type="submission" date="2019-08" db="EMBL/GenBank/DDBJ databases">
        <authorList>
            <person name="Kucharzyk K."/>
            <person name="Murdoch R.W."/>
            <person name="Higgins S."/>
            <person name="Loffler F."/>
        </authorList>
    </citation>
    <scope>NUCLEOTIDE SEQUENCE</scope>
</reference>
<sequence length="225" mass="25760">MCVTQCIKQAGIESIAGTNSADDRNIFNRIMFLYLWGAKCYTVFVCSHYQYMAALRLNKVVNGFWIGSAEQVVEIFVRALGYVSQPYVFINHVHHLILDFHVILTEIRVVENNAPCCPAMFQKRCKPFADFFFNAIETSKHHQVVAVRIRVNKLGLTIFPDFIKGIFSIVFLIKNCNGNSRQSVVVTFDEFKRHLIFNKKLFNQITNGIMGIIADKNHIFAQSAK</sequence>
<proteinExistence type="predicted"/>
<accession>A0A645BFS2</accession>
<organism evidence="1">
    <name type="scientific">bioreactor metagenome</name>
    <dbReference type="NCBI Taxonomy" id="1076179"/>
    <lineage>
        <taxon>unclassified sequences</taxon>
        <taxon>metagenomes</taxon>
        <taxon>ecological metagenomes</taxon>
    </lineage>
</organism>
<name>A0A645BFS2_9ZZZZ</name>
<dbReference type="EMBL" id="VSSQ01019866">
    <property type="protein sequence ID" value="MPM64289.1"/>
    <property type="molecule type" value="Genomic_DNA"/>
</dbReference>
<evidence type="ECO:0000313" key="1">
    <source>
        <dbReference type="EMBL" id="MPM64289.1"/>
    </source>
</evidence>